<proteinExistence type="predicted"/>
<name>A0AA48HT47_9RHOB</name>
<dbReference type="Proteomes" id="UP001337723">
    <property type="component" value="Chromosome"/>
</dbReference>
<evidence type="ECO:0008006" key="4">
    <source>
        <dbReference type="Google" id="ProtNLM"/>
    </source>
</evidence>
<gene>
    <name evidence="2" type="ORF">MACH21_17780</name>
</gene>
<keyword evidence="3" id="KW-1185">Reference proteome</keyword>
<dbReference type="KEGG" id="rmai:MACH21_17780"/>
<dbReference type="AlphaFoldDB" id="A0AA48HT47"/>
<dbReference type="PROSITE" id="PS51257">
    <property type="entry name" value="PROKAR_LIPOPROTEIN"/>
    <property type="match status" value="1"/>
</dbReference>
<sequence length="148" mass="16119">MLRATLALALILSLAACGTRLNPFNWFGGDREERIAVTETVAEPTDARRLVPEVVDLAVDATAQGAIVRAIGRPPVQGYWEAELVEVAREGSSITYEFRVFPPLTPTREGTAQSREVIVAASLSNFDLAGIRTITVIGAENRRSVNRR</sequence>
<evidence type="ECO:0000313" key="3">
    <source>
        <dbReference type="Proteomes" id="UP001337723"/>
    </source>
</evidence>
<dbReference type="RefSeq" id="WP_338271414.1">
    <property type="nucleotide sequence ID" value="NZ_AP027266.1"/>
</dbReference>
<feature type="signal peptide" evidence="1">
    <location>
        <begin position="1"/>
        <end position="18"/>
    </location>
</feature>
<organism evidence="2 3">
    <name type="scientific">Roseicyclus marinus</name>
    <dbReference type="NCBI Taxonomy" id="2161673"/>
    <lineage>
        <taxon>Bacteria</taxon>
        <taxon>Pseudomonadati</taxon>
        <taxon>Pseudomonadota</taxon>
        <taxon>Alphaproteobacteria</taxon>
        <taxon>Rhodobacterales</taxon>
        <taxon>Roseobacteraceae</taxon>
        <taxon>Roseicyclus</taxon>
    </lineage>
</organism>
<protein>
    <recommendedName>
        <fullName evidence="4">Lipoprotein</fullName>
    </recommendedName>
</protein>
<evidence type="ECO:0000313" key="2">
    <source>
        <dbReference type="EMBL" id="BDW85601.1"/>
    </source>
</evidence>
<evidence type="ECO:0000256" key="1">
    <source>
        <dbReference type="SAM" id="SignalP"/>
    </source>
</evidence>
<keyword evidence="1" id="KW-0732">Signal</keyword>
<accession>A0AA48HT47</accession>
<dbReference type="EMBL" id="AP027266">
    <property type="protein sequence ID" value="BDW85601.1"/>
    <property type="molecule type" value="Genomic_DNA"/>
</dbReference>
<feature type="chain" id="PRO_5041234610" description="Lipoprotein" evidence="1">
    <location>
        <begin position="19"/>
        <end position="148"/>
    </location>
</feature>
<reference evidence="2 3" key="1">
    <citation type="submission" date="2023-01" db="EMBL/GenBank/DDBJ databases">
        <title>Complete genome sequence of Roseicyclus marinus strain Dej080120_10.</title>
        <authorList>
            <person name="Ueki S."/>
            <person name="Maruyama F."/>
        </authorList>
    </citation>
    <scope>NUCLEOTIDE SEQUENCE [LARGE SCALE GENOMIC DNA]</scope>
    <source>
        <strain evidence="2 3">Dej080120_10</strain>
    </source>
</reference>